<dbReference type="Gene3D" id="3.30.710.10">
    <property type="entry name" value="Potassium Channel Kv1.1, Chain A"/>
    <property type="match status" value="1"/>
</dbReference>
<evidence type="ECO:0000313" key="2">
    <source>
        <dbReference type="Proteomes" id="UP001175271"/>
    </source>
</evidence>
<comment type="caution">
    <text evidence="1">The sequence shown here is derived from an EMBL/GenBank/DDBJ whole genome shotgun (WGS) entry which is preliminary data.</text>
</comment>
<dbReference type="EMBL" id="JAUCMV010000002">
    <property type="protein sequence ID" value="KAK0418269.1"/>
    <property type="molecule type" value="Genomic_DNA"/>
</dbReference>
<reference evidence="1" key="1">
    <citation type="submission" date="2023-06" db="EMBL/GenBank/DDBJ databases">
        <title>Genomic analysis of the entomopathogenic nematode Steinernema hermaphroditum.</title>
        <authorList>
            <person name="Schwarz E.M."/>
            <person name="Heppert J.K."/>
            <person name="Baniya A."/>
            <person name="Schwartz H.T."/>
            <person name="Tan C.-H."/>
            <person name="Antoshechkin I."/>
            <person name="Sternberg P.W."/>
            <person name="Goodrich-Blair H."/>
            <person name="Dillman A.R."/>
        </authorList>
    </citation>
    <scope>NUCLEOTIDE SEQUENCE</scope>
    <source>
        <strain evidence="1">PS9179</strain>
        <tissue evidence="1">Whole animal</tissue>
    </source>
</reference>
<keyword evidence="2" id="KW-1185">Reference proteome</keyword>
<dbReference type="SUPFAM" id="SSF54695">
    <property type="entry name" value="POZ domain"/>
    <property type="match status" value="1"/>
</dbReference>
<name>A0AA39I8E2_9BILA</name>
<sequence>MFATLSVPGNTVNMMYYLQSSDKVPFRVASLEFSPMLLELFSNVGDQPIPFPSIHSSTFRLLLEWVDTRILKKLPEDVLERLWDAADILDMSELSGIVERRCALLRSSRLREFIRRKRRLLEADEQLSKRIRL</sequence>
<protein>
    <recommendedName>
        <fullName evidence="3">BTB domain-containing protein</fullName>
    </recommendedName>
</protein>
<dbReference type="InterPro" id="IPR011333">
    <property type="entry name" value="SKP1/BTB/POZ_sf"/>
</dbReference>
<proteinExistence type="predicted"/>
<dbReference type="AlphaFoldDB" id="A0AA39I8E2"/>
<dbReference type="Proteomes" id="UP001175271">
    <property type="component" value="Unassembled WGS sequence"/>
</dbReference>
<evidence type="ECO:0008006" key="3">
    <source>
        <dbReference type="Google" id="ProtNLM"/>
    </source>
</evidence>
<accession>A0AA39I8E2</accession>
<evidence type="ECO:0000313" key="1">
    <source>
        <dbReference type="EMBL" id="KAK0418269.1"/>
    </source>
</evidence>
<gene>
    <name evidence="1" type="ORF">QR680_013469</name>
</gene>
<organism evidence="1 2">
    <name type="scientific">Steinernema hermaphroditum</name>
    <dbReference type="NCBI Taxonomy" id="289476"/>
    <lineage>
        <taxon>Eukaryota</taxon>
        <taxon>Metazoa</taxon>
        <taxon>Ecdysozoa</taxon>
        <taxon>Nematoda</taxon>
        <taxon>Chromadorea</taxon>
        <taxon>Rhabditida</taxon>
        <taxon>Tylenchina</taxon>
        <taxon>Panagrolaimomorpha</taxon>
        <taxon>Strongyloidoidea</taxon>
        <taxon>Steinernematidae</taxon>
        <taxon>Steinernema</taxon>
    </lineage>
</organism>